<dbReference type="InterPro" id="IPR016032">
    <property type="entry name" value="Sig_transdc_resp-reg_C-effctor"/>
</dbReference>
<dbReference type="PANTHER" id="PTHR44688:SF16">
    <property type="entry name" value="DNA-BINDING TRANSCRIPTIONAL ACTIVATOR DEVR_DOSR"/>
    <property type="match status" value="1"/>
</dbReference>
<comment type="caution">
    <text evidence="5">The sequence shown here is derived from an EMBL/GenBank/DDBJ whole genome shotgun (WGS) entry which is preliminary data.</text>
</comment>
<dbReference type="Proteomes" id="UP000192342">
    <property type="component" value="Unassembled WGS sequence"/>
</dbReference>
<dbReference type="PANTHER" id="PTHR44688">
    <property type="entry name" value="DNA-BINDING TRANSCRIPTIONAL ACTIVATOR DEVR_DOSR"/>
    <property type="match status" value="1"/>
</dbReference>
<dbReference type="STRING" id="1317117.ATO7_02540"/>
<name>A0A1Y1SGD5_9GAMM</name>
<dbReference type="AlphaFoldDB" id="A0A1Y1SGD5"/>
<dbReference type="PROSITE" id="PS00622">
    <property type="entry name" value="HTH_LUXR_1"/>
    <property type="match status" value="1"/>
</dbReference>
<dbReference type="GO" id="GO:0003677">
    <property type="term" value="F:DNA binding"/>
    <property type="evidence" value="ECO:0007669"/>
    <property type="project" value="UniProtKB-KW"/>
</dbReference>
<reference evidence="5 6" key="1">
    <citation type="submission" date="2013-04" db="EMBL/GenBank/DDBJ databases">
        <title>Oceanococcus atlanticus 22II-S10r2 Genome Sequencing.</title>
        <authorList>
            <person name="Lai Q."/>
            <person name="Li G."/>
            <person name="Shao Z."/>
        </authorList>
    </citation>
    <scope>NUCLEOTIDE SEQUENCE [LARGE SCALE GENOMIC DNA]</scope>
    <source>
        <strain evidence="5 6">22II-S10r2</strain>
    </source>
</reference>
<evidence type="ECO:0000313" key="5">
    <source>
        <dbReference type="EMBL" id="ORE88717.1"/>
    </source>
</evidence>
<dbReference type="EMBL" id="AQQV01000001">
    <property type="protein sequence ID" value="ORE88717.1"/>
    <property type="molecule type" value="Genomic_DNA"/>
</dbReference>
<protein>
    <submittedName>
        <fullName evidence="5">Response regulator</fullName>
    </submittedName>
</protein>
<proteinExistence type="predicted"/>
<dbReference type="RefSeq" id="WP_206044764.1">
    <property type="nucleotide sequence ID" value="NZ_AQQV01000001.1"/>
</dbReference>
<evidence type="ECO:0000256" key="3">
    <source>
        <dbReference type="ARBA" id="ARBA00023163"/>
    </source>
</evidence>
<sequence length="299" mass="34100">MAPENFRRWALQQLRALIPFDAAIWGSGNRQIARFQNVTVDGLPPDFARALESTARDNPLFREVQDHWGEPVAMSDVLSDRKFYKSDLYQRAFKPYGVERILSSGNMEQRSGLQTLLSIYRFDRERDFTEQEKAIQGQVLYHLIASASHAFFLTISRPKSGVRREWNAVCDRTGVFHEVELKFMDLLEQAFPNWSGQRLPFDMPPVDFSGEIGGGLCLRVEPLGDVFLLHLRESGPLDELTQRERDVVLQVCEGLSAKAIGRNLDLAPSTVSTHLYRAYRKLGVESRTNLAKLVKSLRD</sequence>
<dbReference type="CDD" id="cd06170">
    <property type="entry name" value="LuxR_C_like"/>
    <property type="match status" value="1"/>
</dbReference>
<dbReference type="InterPro" id="IPR036388">
    <property type="entry name" value="WH-like_DNA-bd_sf"/>
</dbReference>
<organism evidence="5 6">
    <name type="scientific">Oceanococcus atlanticus</name>
    <dbReference type="NCBI Taxonomy" id="1317117"/>
    <lineage>
        <taxon>Bacteria</taxon>
        <taxon>Pseudomonadati</taxon>
        <taxon>Pseudomonadota</taxon>
        <taxon>Gammaproteobacteria</taxon>
        <taxon>Chromatiales</taxon>
        <taxon>Oceanococcaceae</taxon>
        <taxon>Oceanococcus</taxon>
    </lineage>
</organism>
<evidence type="ECO:0000256" key="2">
    <source>
        <dbReference type="ARBA" id="ARBA00023125"/>
    </source>
</evidence>
<gene>
    <name evidence="5" type="ORF">ATO7_02540</name>
</gene>
<dbReference type="Pfam" id="PF00196">
    <property type="entry name" value="GerE"/>
    <property type="match status" value="1"/>
</dbReference>
<evidence type="ECO:0000259" key="4">
    <source>
        <dbReference type="PROSITE" id="PS50043"/>
    </source>
</evidence>
<keyword evidence="6" id="KW-1185">Reference proteome</keyword>
<dbReference type="PROSITE" id="PS50043">
    <property type="entry name" value="HTH_LUXR_2"/>
    <property type="match status" value="1"/>
</dbReference>
<keyword evidence="2" id="KW-0238">DNA-binding</keyword>
<evidence type="ECO:0000256" key="1">
    <source>
        <dbReference type="ARBA" id="ARBA00023015"/>
    </source>
</evidence>
<dbReference type="GO" id="GO:0006355">
    <property type="term" value="P:regulation of DNA-templated transcription"/>
    <property type="evidence" value="ECO:0007669"/>
    <property type="project" value="InterPro"/>
</dbReference>
<keyword evidence="3" id="KW-0804">Transcription</keyword>
<dbReference type="SUPFAM" id="SSF46894">
    <property type="entry name" value="C-terminal effector domain of the bipartite response regulators"/>
    <property type="match status" value="1"/>
</dbReference>
<dbReference type="SMART" id="SM00421">
    <property type="entry name" value="HTH_LUXR"/>
    <property type="match status" value="1"/>
</dbReference>
<feature type="domain" description="HTH luxR-type" evidence="4">
    <location>
        <begin position="233"/>
        <end position="298"/>
    </location>
</feature>
<accession>A0A1Y1SGD5</accession>
<dbReference type="PRINTS" id="PR00038">
    <property type="entry name" value="HTHLUXR"/>
</dbReference>
<evidence type="ECO:0000313" key="6">
    <source>
        <dbReference type="Proteomes" id="UP000192342"/>
    </source>
</evidence>
<dbReference type="Gene3D" id="1.10.10.10">
    <property type="entry name" value="Winged helix-like DNA-binding domain superfamily/Winged helix DNA-binding domain"/>
    <property type="match status" value="1"/>
</dbReference>
<keyword evidence="1" id="KW-0805">Transcription regulation</keyword>
<dbReference type="InterPro" id="IPR000792">
    <property type="entry name" value="Tscrpt_reg_LuxR_C"/>
</dbReference>